<dbReference type="EMBL" id="JBBPCC010000009">
    <property type="protein sequence ID" value="MEK8129319.1"/>
    <property type="molecule type" value="Genomic_DNA"/>
</dbReference>
<keyword evidence="2" id="KW-1185">Reference proteome</keyword>
<dbReference type="Pfam" id="PF01263">
    <property type="entry name" value="Aldose_epim"/>
    <property type="match status" value="1"/>
</dbReference>
<comment type="caution">
    <text evidence="1">The sequence shown here is derived from an EMBL/GenBank/DDBJ whole genome shotgun (WGS) entry which is preliminary data.</text>
</comment>
<dbReference type="InterPro" id="IPR011013">
    <property type="entry name" value="Gal_mutarotase_sf_dom"/>
</dbReference>
<dbReference type="InterPro" id="IPR008183">
    <property type="entry name" value="Aldose_1/G6P_1-epimerase"/>
</dbReference>
<dbReference type="SUPFAM" id="SSF74650">
    <property type="entry name" value="Galactose mutarotase-like"/>
    <property type="match status" value="1"/>
</dbReference>
<dbReference type="Gene3D" id="2.70.98.10">
    <property type="match status" value="1"/>
</dbReference>
<dbReference type="InterPro" id="IPR014718">
    <property type="entry name" value="GH-type_carb-bd"/>
</dbReference>
<reference evidence="1 2" key="1">
    <citation type="submission" date="2024-04" db="EMBL/GenBank/DDBJ databases">
        <title>draft genome sequnece of Paenibacillus filicis.</title>
        <authorList>
            <person name="Kim D.-U."/>
        </authorList>
    </citation>
    <scope>NUCLEOTIDE SEQUENCE [LARGE SCALE GENOMIC DNA]</scope>
    <source>
        <strain evidence="1 2">KACC14197</strain>
    </source>
</reference>
<protein>
    <submittedName>
        <fullName evidence="1">Aldose 1-epimerase</fullName>
    </submittedName>
</protein>
<dbReference type="RefSeq" id="WP_341416522.1">
    <property type="nucleotide sequence ID" value="NZ_JBBPCC010000009.1"/>
</dbReference>
<dbReference type="Proteomes" id="UP001469365">
    <property type="component" value="Unassembled WGS sequence"/>
</dbReference>
<sequence length="332" mass="37520">MTYQAYQDTYQGQQAVTLQTDRYEAIVLPEIGANLIAFRDKVTGSKFLREPAPDEMEAFLAKPGVHGIPVLFPPNRFEDGKFPWNGTTYEWPINEEARNNRLHGFLHTIPWKVEEFGTTASSSYVSLIQRVDADHDLYRLFPHAFTFRLRYTLTEDGLQQQVSIRNDGLSAMPCLVGFHTAINAPFEPGSHNSDCSFTLTIGQRREMSERMLPTGNFQPLNEDEQAMKATGASPFFEPLDNHYTAEPQGGRNRMVLTDTRTGTKLIYDAGTAYKYWMVWNNQAAGGYFCPEPQVNLVNAPNTGLPAEETGLISVEPGEIWEETSRFYVVRQA</sequence>
<organism evidence="1 2">
    <name type="scientific">Paenibacillus filicis</name>
    <dbReference type="NCBI Taxonomy" id="669464"/>
    <lineage>
        <taxon>Bacteria</taxon>
        <taxon>Bacillati</taxon>
        <taxon>Bacillota</taxon>
        <taxon>Bacilli</taxon>
        <taxon>Bacillales</taxon>
        <taxon>Paenibacillaceae</taxon>
        <taxon>Paenibacillus</taxon>
    </lineage>
</organism>
<gene>
    <name evidence="1" type="ORF">WMW72_15540</name>
</gene>
<name>A0ABU9DKF9_9BACL</name>
<evidence type="ECO:0000313" key="2">
    <source>
        <dbReference type="Proteomes" id="UP001469365"/>
    </source>
</evidence>
<accession>A0ABU9DKF9</accession>
<proteinExistence type="predicted"/>
<evidence type="ECO:0000313" key="1">
    <source>
        <dbReference type="EMBL" id="MEK8129319.1"/>
    </source>
</evidence>
<dbReference type="CDD" id="cd01081">
    <property type="entry name" value="Aldose_epim"/>
    <property type="match status" value="1"/>
</dbReference>